<protein>
    <submittedName>
        <fullName evidence="3">BTB/POZ domain-containing protein</fullName>
    </submittedName>
</protein>
<dbReference type="Gene3D" id="3.30.710.10">
    <property type="entry name" value="Potassium Channel Kv1.1, Chain A"/>
    <property type="match status" value="1"/>
</dbReference>
<proteinExistence type="inferred from homology"/>
<dbReference type="PROSITE" id="PS50097">
    <property type="entry name" value="BTB"/>
    <property type="match status" value="1"/>
</dbReference>
<evidence type="ECO:0000259" key="2">
    <source>
        <dbReference type="PROSITE" id="PS50097"/>
    </source>
</evidence>
<dbReference type="InterPro" id="IPR011333">
    <property type="entry name" value="SKP1/BTB/POZ_sf"/>
</dbReference>
<dbReference type="SUPFAM" id="SSF54695">
    <property type="entry name" value="POZ domain"/>
    <property type="match status" value="1"/>
</dbReference>
<evidence type="ECO:0000256" key="1">
    <source>
        <dbReference type="ARBA" id="ARBA00006497"/>
    </source>
</evidence>
<dbReference type="GeneID" id="80557715"/>
<evidence type="ECO:0000313" key="3">
    <source>
        <dbReference type="EMBL" id="BCS82510.1"/>
    </source>
</evidence>
<organism evidence="3 4">
    <name type="scientific">Cotonvirus japonicus</name>
    <dbReference type="NCBI Taxonomy" id="2811091"/>
    <lineage>
        <taxon>Viruses</taxon>
        <taxon>Varidnaviria</taxon>
        <taxon>Bamfordvirae</taxon>
        <taxon>Nucleocytoviricota</taxon>
        <taxon>Megaviricetes</taxon>
        <taxon>Imitervirales</taxon>
        <taxon>Mimiviridae</taxon>
        <taxon>Megamimivirinae</taxon>
        <taxon>Cotonvirus</taxon>
        <taxon>Cotonvirus japonicum</taxon>
    </lineage>
</organism>
<reference evidence="3 4" key="1">
    <citation type="submission" date="2021-02" db="EMBL/GenBank/DDBJ databases">
        <title>Cotonvirus japonicus, which uses Golgi apparatus of host cells for its virion factory, phylogenetically links tailed tupanvirus and icosahedral mimivirus.</title>
        <authorList>
            <person name="Takahashi H."/>
            <person name="Fukaya S."/>
            <person name="Song C."/>
            <person name="Murata K."/>
            <person name="Takemura M."/>
        </authorList>
    </citation>
    <scope>NUCLEOTIDE SEQUENCE [LARGE SCALE GENOMIC DNA]</scope>
</reference>
<accession>A0ABM7NQT6</accession>
<dbReference type="Pfam" id="PF02214">
    <property type="entry name" value="BTB_2"/>
    <property type="match status" value="1"/>
</dbReference>
<evidence type="ECO:0000313" key="4">
    <source>
        <dbReference type="Proteomes" id="UP001321479"/>
    </source>
</evidence>
<feature type="domain" description="BTB" evidence="2">
    <location>
        <begin position="81"/>
        <end position="139"/>
    </location>
</feature>
<name>A0ABM7NQT6_9VIRU</name>
<dbReference type="Proteomes" id="UP001321479">
    <property type="component" value="Segment"/>
</dbReference>
<dbReference type="InterPro" id="IPR000210">
    <property type="entry name" value="BTB/POZ_dom"/>
</dbReference>
<sequence>MNDIITVITNDQVYQTSRLTLSANDYLTNKIVDNTIKLNMSSKSVKIILNYLRGNNFPYDIIDIDIENDLSVCGILIDKHEKIKINVGGKIFSVDKNLISSKLNYFKNFLHYNSEHDPDYTKILIDRCFDLFQQVLEYIENPNGYYLSQELENELGFYAYDICSTIKEFINVDNFTYVNVAYNKYNNNKKALCLMKKIEVKEFFSSIKIIDGKKYIDRYTIHQFVKLTIIRFKKSINFKLLKKSYFMMGEEKILLKYLLSKKVAIIDYNNYTMTILYDPALYENDNRAYGLRLYLPCVTQVKSITNFLHKNLETFYDKYGFIDSSVCQLYTVKNSENTSVIEINIDDIIDGKHENFYGNKYYDFIFNTFTIQNRPELKISHIEIIKNNIVVCRSKVTLIGENYYINKLFNNEIGVEYLISNNDAFFVKIYLDQPISKKIYINCAYDCTKECNMSDKEFEEICRIFRY</sequence>
<comment type="similarity">
    <text evidence="1">Belongs to the mimivirus BTB/WD family.</text>
</comment>
<keyword evidence="4" id="KW-1185">Reference proteome</keyword>
<dbReference type="RefSeq" id="YP_010841118.1">
    <property type="nucleotide sequence ID" value="NC_079139.1"/>
</dbReference>
<dbReference type="InterPro" id="IPR003131">
    <property type="entry name" value="T1-type_BTB"/>
</dbReference>
<dbReference type="EMBL" id="AP024483">
    <property type="protein sequence ID" value="BCS82510.1"/>
    <property type="molecule type" value="Genomic_DNA"/>
</dbReference>